<reference evidence="4" key="1">
    <citation type="submission" date="2019-10" db="EMBL/GenBank/DDBJ databases">
        <title>Borrelia maritima sp. nov., a novel species of the Borrelia burgdorferi sensu lato complex, occupies a basal position to North American species.</title>
        <authorList>
            <person name="Margos G."/>
            <person name="Fedorova N."/>
            <person name="Becker N.S."/>
            <person name="Kleinjan J.E."/>
            <person name="Marosevic D."/>
            <person name="Krebs S."/>
            <person name="Hui L."/>
            <person name="Fingerle V."/>
            <person name="Lane R.S."/>
        </authorList>
    </citation>
    <scope>NUCLEOTIDE SEQUENCE [LARGE SCALE GENOMIC DNA]</scope>
    <source>
        <strain evidence="4">CA690</strain>
    </source>
</reference>
<evidence type="ECO:0000256" key="1">
    <source>
        <dbReference type="SAM" id="Phobius"/>
    </source>
</evidence>
<dbReference type="OrthoDB" id="350104at2"/>
<evidence type="ECO:0000313" key="3">
    <source>
        <dbReference type="EMBL" id="QFI14339.1"/>
    </source>
</evidence>
<gene>
    <name evidence="3" type="ORF">DB723_00960</name>
</gene>
<name>A0A5J6WEF2_9SPIR</name>
<feature type="transmembrane region" description="Helical" evidence="1">
    <location>
        <begin position="528"/>
        <end position="545"/>
    </location>
</feature>
<feature type="transmembrane region" description="Helical" evidence="1">
    <location>
        <begin position="491"/>
        <end position="508"/>
    </location>
</feature>
<feature type="transmembrane region" description="Helical" evidence="1">
    <location>
        <begin position="391"/>
        <end position="414"/>
    </location>
</feature>
<feature type="transmembrane region" description="Helical" evidence="1">
    <location>
        <begin position="426"/>
        <end position="452"/>
    </location>
</feature>
<feature type="transmembrane region" description="Helical" evidence="1">
    <location>
        <begin position="349"/>
        <end position="371"/>
    </location>
</feature>
<dbReference type="KEGG" id="bmat:DB723_00960"/>
<feature type="signal peptide" evidence="2">
    <location>
        <begin position="1"/>
        <end position="24"/>
    </location>
</feature>
<keyword evidence="1" id="KW-0472">Membrane</keyword>
<protein>
    <submittedName>
        <fullName evidence="3">Uncharacterized protein</fullName>
    </submittedName>
</protein>
<dbReference type="RefSeq" id="WP_151551474.1">
    <property type="nucleotide sequence ID" value="NZ_CP044535.1"/>
</dbReference>
<sequence>MKIKILLSLISLLLINSIMTPPIAPNKMEKNVSNSSNKIANIETEKNIKAHIRKINQLNKRQEQIINTFNYIKKYFNTKEIKYMEYSLQEIGFIGYSQKIIHSKIKGKSLDIYNLIIPIKIQNNLKNNLAIGIAIELLSKLKNTNPENNVNFFFIEDDSLEQNTIISSRILLSNNYLEKNTNTIYLMLNENRIKNKIFLENESFITNSKTNLGFLKAIIKTFENNKLDFNATKITEKKLNNLYNLYWDESIPLLVINNNLNPILNKNKNTIYEIYKSIEETLTNEYKSKNTDEIHYIVINTPLKKIIINEIALIALIYICYNLIIIIFIRKFKEAGLVMKKVKNNYYKLVRLFFTLFLSTYLSLLLTNQIFANYENITAYSTINSKYLINFFTTLLIYNLLSLFTYNFTIYLNYRQLKYLAISTSIIELIILMFIKIEFILIIIIKSILFLIKPNKNTIIQKIIVLIIWIINFVLITLIQNTTSITNTLTLSYLISICLFSTIFINISEYLKSKLSKIKQNFKKAEKLGLVTFFLIITIIITSNIDKEEHLIQIKQTVSFPEKRNIIKIEYLKNNKHPIQIISNDFNLTLKANEKTLKTSIKADEELMNIDFKKIDIAERAVYSVDLVTQRIANQIELHFKNASKLIIYQSNTPYKILANKIIFSLKNINSKKTTIVFTLKSQDDITYEAFANLHIKKNQVRIYNKANNTEEKNIKINYSYKIKYSGILPKAEKYKNLEYFKLKDDKEIENLKNLKFN</sequence>
<keyword evidence="4" id="KW-1185">Reference proteome</keyword>
<accession>A0A5J6WEF2</accession>
<dbReference type="AlphaFoldDB" id="A0A5J6WEF2"/>
<keyword evidence="1" id="KW-1133">Transmembrane helix</keyword>
<evidence type="ECO:0000256" key="2">
    <source>
        <dbReference type="SAM" id="SignalP"/>
    </source>
</evidence>
<keyword evidence="1" id="KW-0812">Transmembrane</keyword>
<dbReference type="Proteomes" id="UP000326393">
    <property type="component" value="Chromosome"/>
</dbReference>
<reference evidence="3 4" key="2">
    <citation type="journal article" date="2020" name="Int. J. Syst. Evol. Microbiol.">
        <title>Borrelia maritima sp. nov., a novel species of the Borrelia burgdorferi sensu lato complex, occupying a basal position to North American species.</title>
        <authorList>
            <person name="Margos G."/>
            <person name="Fedorova N."/>
            <person name="Becker N.S."/>
            <person name="Kleinjan J.E."/>
            <person name="Marosevic D."/>
            <person name="Krebs S."/>
            <person name="Hui L."/>
            <person name="Fingerle V."/>
            <person name="Lane R.S."/>
        </authorList>
    </citation>
    <scope>NUCLEOTIDE SEQUENCE [LARGE SCALE GENOMIC DNA]</scope>
    <source>
        <strain evidence="3 4">CA690</strain>
    </source>
</reference>
<feature type="transmembrane region" description="Helical" evidence="1">
    <location>
        <begin position="458"/>
        <end position="479"/>
    </location>
</feature>
<organism evidence="3 4">
    <name type="scientific">Borrelia maritima</name>
    <dbReference type="NCBI Taxonomy" id="2761123"/>
    <lineage>
        <taxon>Bacteria</taxon>
        <taxon>Pseudomonadati</taxon>
        <taxon>Spirochaetota</taxon>
        <taxon>Spirochaetia</taxon>
        <taxon>Spirochaetales</taxon>
        <taxon>Borreliaceae</taxon>
        <taxon>Borrelia</taxon>
    </lineage>
</organism>
<proteinExistence type="predicted"/>
<feature type="chain" id="PRO_5023836076" evidence="2">
    <location>
        <begin position="25"/>
        <end position="758"/>
    </location>
</feature>
<evidence type="ECO:0000313" key="4">
    <source>
        <dbReference type="Proteomes" id="UP000326393"/>
    </source>
</evidence>
<dbReference type="EMBL" id="CP044535">
    <property type="protein sequence ID" value="QFI14339.1"/>
    <property type="molecule type" value="Genomic_DNA"/>
</dbReference>
<keyword evidence="2" id="KW-0732">Signal</keyword>
<feature type="transmembrane region" description="Helical" evidence="1">
    <location>
        <begin position="311"/>
        <end position="329"/>
    </location>
</feature>